<proteinExistence type="inferred from homology"/>
<dbReference type="PRINTS" id="PR00080">
    <property type="entry name" value="SDRFAMILY"/>
</dbReference>
<dbReference type="RefSeq" id="WP_042849080.1">
    <property type="nucleotide sequence ID" value="NZ_ABEXOQ020000031.1"/>
</dbReference>
<dbReference type="SUPFAM" id="SSF51735">
    <property type="entry name" value="NAD(P)-binding Rossmann-fold domains"/>
    <property type="match status" value="1"/>
</dbReference>
<evidence type="ECO:0000256" key="2">
    <source>
        <dbReference type="ARBA" id="ARBA00023002"/>
    </source>
</evidence>
<dbReference type="PRINTS" id="PR00081">
    <property type="entry name" value="GDHRDH"/>
</dbReference>
<dbReference type="PROSITE" id="PS00061">
    <property type="entry name" value="ADH_SHORT"/>
    <property type="match status" value="1"/>
</dbReference>
<dbReference type="Proteomes" id="UP000824410">
    <property type="component" value="Unassembled WGS sequence"/>
</dbReference>
<dbReference type="InterPro" id="IPR036291">
    <property type="entry name" value="NAD(P)-bd_dom_sf"/>
</dbReference>
<keyword evidence="2" id="KW-0560">Oxidoreductase</keyword>
<comment type="caution">
    <text evidence="4">The sequence shown here is derived from an EMBL/GenBank/DDBJ whole genome shotgun (WGS) entry which is preliminary data.</text>
</comment>
<evidence type="ECO:0000313" key="5">
    <source>
        <dbReference type="Proteomes" id="UP000824410"/>
    </source>
</evidence>
<dbReference type="InterPro" id="IPR002347">
    <property type="entry name" value="SDR_fam"/>
</dbReference>
<evidence type="ECO:0000256" key="1">
    <source>
        <dbReference type="ARBA" id="ARBA00006484"/>
    </source>
</evidence>
<evidence type="ECO:0000313" key="4">
    <source>
        <dbReference type="EMBL" id="MBX6983074.1"/>
    </source>
</evidence>
<dbReference type="InterPro" id="IPR020904">
    <property type="entry name" value="Sc_DH/Rdtase_CS"/>
</dbReference>
<dbReference type="KEGG" id="prg:RB151_006090"/>
<dbReference type="Gene3D" id="3.40.50.720">
    <property type="entry name" value="NAD(P)-binding Rossmann-like Domain"/>
    <property type="match status" value="1"/>
</dbReference>
<dbReference type="EMBL" id="SHDO01000051">
    <property type="protein sequence ID" value="MBX6983074.1"/>
    <property type="molecule type" value="Genomic_DNA"/>
</dbReference>
<dbReference type="Pfam" id="PF13561">
    <property type="entry name" value="adh_short_C2"/>
    <property type="match status" value="1"/>
</dbReference>
<accession>A0A1J0E305</accession>
<evidence type="ECO:0000259" key="3">
    <source>
        <dbReference type="SMART" id="SM00822"/>
    </source>
</evidence>
<organism evidence="4 5">
    <name type="scientific">Providencia rettgeri</name>
    <dbReference type="NCBI Taxonomy" id="587"/>
    <lineage>
        <taxon>Bacteria</taxon>
        <taxon>Pseudomonadati</taxon>
        <taxon>Pseudomonadota</taxon>
        <taxon>Gammaproteobacteria</taxon>
        <taxon>Enterobacterales</taxon>
        <taxon>Morganellaceae</taxon>
        <taxon>Providencia</taxon>
    </lineage>
</organism>
<reference evidence="4" key="1">
    <citation type="submission" date="2019-02" db="EMBL/GenBank/DDBJ databases">
        <title>Genomic characterization of isolates from hospital effluents in KZN, South Africa.</title>
        <authorList>
            <person name="Ntshobeni N."/>
            <person name="Allam M."/>
            <person name="Ismail A."/>
            <person name="Amoako D."/>
            <person name="Essack S."/>
            <person name="Chenia H."/>
        </authorList>
    </citation>
    <scope>NUCLEOTIDE SEQUENCE</scope>
    <source>
        <strain evidence="4">AFE97_S1</strain>
    </source>
</reference>
<dbReference type="OrthoDB" id="20590at2"/>
<dbReference type="PANTHER" id="PTHR48107">
    <property type="entry name" value="NADPH-DEPENDENT ALDEHYDE REDUCTASE-LIKE PROTEIN, CHLOROPLASTIC-RELATED"/>
    <property type="match status" value="1"/>
</dbReference>
<protein>
    <submittedName>
        <fullName evidence="4">SDR family oxidoreductase</fullName>
    </submittedName>
</protein>
<name>A0A1J0E305_PRORE</name>
<dbReference type="PANTHER" id="PTHR48107:SF7">
    <property type="entry name" value="RE15974P"/>
    <property type="match status" value="1"/>
</dbReference>
<feature type="domain" description="Ketoreductase" evidence="3">
    <location>
        <begin position="2"/>
        <end position="178"/>
    </location>
</feature>
<gene>
    <name evidence="4" type="ORF">EX242_22815</name>
</gene>
<dbReference type="GO" id="GO:0016614">
    <property type="term" value="F:oxidoreductase activity, acting on CH-OH group of donors"/>
    <property type="evidence" value="ECO:0007669"/>
    <property type="project" value="UniProtKB-ARBA"/>
</dbReference>
<dbReference type="CDD" id="cd05233">
    <property type="entry name" value="SDR_c"/>
    <property type="match status" value="1"/>
</dbReference>
<sequence>MQKVLITGGSRGIGRATAIQLASLGMHVLVNYKSDQQSAENLVREIQASGGMADAFQCDISDESDVVKLFDTIRQQYGDLHFLVNNAGVLFQQSTTEGLSAERINKVLATNVTGLLICCREFIKHARFFNQFQNKAIVNVSSAAARLGAAGEYIDYAASKGAVDSITKGLSLELAELGIRVNGVRPGYIYTQMHKDGGEEGRVDRIAAQLPMKRGGEPREIAEIITWLLSDASSYVTGTIIDAAGGR</sequence>
<dbReference type="InterPro" id="IPR057326">
    <property type="entry name" value="KR_dom"/>
</dbReference>
<comment type="similarity">
    <text evidence="1">Belongs to the short-chain dehydrogenases/reductases (SDR) family.</text>
</comment>
<dbReference type="FunFam" id="3.40.50.720:FF:000173">
    <property type="entry name" value="3-oxoacyl-[acyl-carrier protein] reductase"/>
    <property type="match status" value="1"/>
</dbReference>
<dbReference type="AlphaFoldDB" id="A0A1J0E305"/>
<dbReference type="SMART" id="SM00822">
    <property type="entry name" value="PKS_KR"/>
    <property type="match status" value="1"/>
</dbReference>